<proteinExistence type="inferred from homology"/>
<keyword evidence="8" id="KW-0472">Membrane</keyword>
<dbReference type="FunCoup" id="A0A0L0HBI3">
    <property type="interactions" value="219"/>
</dbReference>
<dbReference type="InterPro" id="IPR007863">
    <property type="entry name" value="Peptidase_M16_C"/>
</dbReference>
<dbReference type="Pfam" id="PF05193">
    <property type="entry name" value="Peptidase_M16_C"/>
    <property type="match status" value="1"/>
</dbReference>
<name>A0A0L0HBI3_SPIPD</name>
<dbReference type="RefSeq" id="XP_016606264.1">
    <property type="nucleotide sequence ID" value="XM_016754824.1"/>
</dbReference>
<keyword evidence="2" id="KW-0813">Transport</keyword>
<evidence type="ECO:0000256" key="4">
    <source>
        <dbReference type="ARBA" id="ARBA00022792"/>
    </source>
</evidence>
<feature type="domain" description="Peptidase M16 C-terminal" evidence="12">
    <location>
        <begin position="209"/>
        <end position="385"/>
    </location>
</feature>
<dbReference type="FunFam" id="3.30.830.10:FF:000039">
    <property type="entry name" value="Ubiquinol-cytochrome c reductase core subunit 2"/>
    <property type="match status" value="1"/>
</dbReference>
<dbReference type="AlphaFoldDB" id="A0A0L0HBI3"/>
<dbReference type="EMBL" id="KQ257461">
    <property type="protein sequence ID" value="KNC98224.1"/>
    <property type="molecule type" value="Genomic_DNA"/>
</dbReference>
<evidence type="ECO:0000259" key="12">
    <source>
        <dbReference type="Pfam" id="PF05193"/>
    </source>
</evidence>
<evidence type="ECO:0000256" key="3">
    <source>
        <dbReference type="ARBA" id="ARBA00022660"/>
    </source>
</evidence>
<dbReference type="Gene3D" id="3.30.830.10">
    <property type="entry name" value="Metalloenzyme, LuxS/M16 peptidase-like"/>
    <property type="match status" value="2"/>
</dbReference>
<keyword evidence="14" id="KW-1185">Reference proteome</keyword>
<keyword evidence="4" id="KW-0999">Mitochondrion inner membrane</keyword>
<reference evidence="13 14" key="1">
    <citation type="submission" date="2009-08" db="EMBL/GenBank/DDBJ databases">
        <title>The Genome Sequence of Spizellomyces punctatus strain DAOM BR117.</title>
        <authorList>
            <consortium name="The Broad Institute Genome Sequencing Platform"/>
            <person name="Russ C."/>
            <person name="Cuomo C."/>
            <person name="Shea T."/>
            <person name="Young S.K."/>
            <person name="Zeng Q."/>
            <person name="Koehrsen M."/>
            <person name="Haas B."/>
            <person name="Borodovsky M."/>
            <person name="Guigo R."/>
            <person name="Alvarado L."/>
            <person name="Berlin A."/>
            <person name="Bochicchio J."/>
            <person name="Borenstein D."/>
            <person name="Chapman S."/>
            <person name="Chen Z."/>
            <person name="Engels R."/>
            <person name="Freedman E."/>
            <person name="Gellesch M."/>
            <person name="Goldberg J."/>
            <person name="Griggs A."/>
            <person name="Gujja S."/>
            <person name="Heiman D."/>
            <person name="Hepburn T."/>
            <person name="Howarth C."/>
            <person name="Jen D."/>
            <person name="Larson L."/>
            <person name="Lewis B."/>
            <person name="Mehta T."/>
            <person name="Park D."/>
            <person name="Pearson M."/>
            <person name="Roberts A."/>
            <person name="Saif S."/>
            <person name="Shenoy N."/>
            <person name="Sisk P."/>
            <person name="Stolte C."/>
            <person name="Sykes S."/>
            <person name="Thomson T."/>
            <person name="Walk T."/>
            <person name="White J."/>
            <person name="Yandava C."/>
            <person name="Burger G."/>
            <person name="Gray M.W."/>
            <person name="Holland P.W.H."/>
            <person name="King N."/>
            <person name="Lang F.B.F."/>
            <person name="Roger A.J."/>
            <person name="Ruiz-Trillo I."/>
            <person name="Lander E."/>
            <person name="Nusbaum C."/>
        </authorList>
    </citation>
    <scope>NUCLEOTIDE SEQUENCE [LARGE SCALE GENOMIC DNA]</scope>
    <source>
        <strain evidence="13 14">DAOM BR117</strain>
    </source>
</reference>
<dbReference type="InterPro" id="IPR011765">
    <property type="entry name" value="Pept_M16_N"/>
</dbReference>
<evidence type="ECO:0000256" key="2">
    <source>
        <dbReference type="ARBA" id="ARBA00022448"/>
    </source>
</evidence>
<keyword evidence="3" id="KW-0679">Respiratory chain</keyword>
<keyword evidence="5" id="KW-0809">Transit peptide</keyword>
<dbReference type="eggNOG" id="KOG2583">
    <property type="taxonomic scope" value="Eukaryota"/>
</dbReference>
<dbReference type="OrthoDB" id="6369905at2759"/>
<dbReference type="InParanoid" id="A0A0L0HBI3"/>
<dbReference type="PANTHER" id="PTHR11851">
    <property type="entry name" value="METALLOPROTEASE"/>
    <property type="match status" value="1"/>
</dbReference>
<gene>
    <name evidence="13" type="ORF">SPPG_06624</name>
</gene>
<dbReference type="VEuPathDB" id="FungiDB:SPPG_06624"/>
<comment type="similarity">
    <text evidence="9">Belongs to the peptidase M16 family. UQCRC2/QCR2 subfamily.</text>
</comment>
<evidence type="ECO:0000259" key="11">
    <source>
        <dbReference type="Pfam" id="PF00675"/>
    </source>
</evidence>
<dbReference type="Pfam" id="PF00675">
    <property type="entry name" value="Peptidase_M16"/>
    <property type="match status" value="1"/>
</dbReference>
<dbReference type="GeneID" id="27689915"/>
<evidence type="ECO:0000256" key="9">
    <source>
        <dbReference type="ARBA" id="ARBA00038146"/>
    </source>
</evidence>
<dbReference type="PANTHER" id="PTHR11851:SF209">
    <property type="entry name" value="CYTOCHROME B-C1 COMPLEX SUBUNIT 2, MITOCHONDRIAL"/>
    <property type="match status" value="1"/>
</dbReference>
<organism evidence="13 14">
    <name type="scientific">Spizellomyces punctatus (strain DAOM BR117)</name>
    <dbReference type="NCBI Taxonomy" id="645134"/>
    <lineage>
        <taxon>Eukaryota</taxon>
        <taxon>Fungi</taxon>
        <taxon>Fungi incertae sedis</taxon>
        <taxon>Chytridiomycota</taxon>
        <taxon>Chytridiomycota incertae sedis</taxon>
        <taxon>Chytridiomycetes</taxon>
        <taxon>Spizellomycetales</taxon>
        <taxon>Spizellomycetaceae</taxon>
        <taxon>Spizellomyces</taxon>
    </lineage>
</organism>
<accession>A0A0L0HBI3</accession>
<dbReference type="InterPro" id="IPR050361">
    <property type="entry name" value="MPP/UQCRC_Complex"/>
</dbReference>
<evidence type="ECO:0000256" key="8">
    <source>
        <dbReference type="ARBA" id="ARBA00023136"/>
    </source>
</evidence>
<comment type="subcellular location">
    <subcellularLocation>
        <location evidence="1">Mitochondrion inner membrane</location>
        <topology evidence="1">Peripheral membrane protein</topology>
        <orientation evidence="1">Matrix side</orientation>
    </subcellularLocation>
</comment>
<evidence type="ECO:0000256" key="10">
    <source>
        <dbReference type="ARBA" id="ARBA00040751"/>
    </source>
</evidence>
<evidence type="ECO:0000256" key="5">
    <source>
        <dbReference type="ARBA" id="ARBA00022946"/>
    </source>
</evidence>
<dbReference type="OMA" id="APKFALY"/>
<sequence length="461" mass="48733">MLSSARVVTRPLLRAQTRSYAVLADAYSAVGYTRKGDQPLQAPKVNATVSKSESGITIASVDHLGPVSTLALVVNAGSRFESPDAPGVAHFWKNTLVRNIAGDNIVRTVRETELRGDTLYTEHTREQIILASDFLRDNLVDAVPLLIDNLFNKQFYPYEFLQHRPQVIEQAAASLADPTTKVLDSLHQAAFRNGLGNSLFASAPAAKALKRAHLNEFASKFFTADRIAIVGHGVSHDDLKPLVEEALAKYTLPKGSATAAPSKFRGGEVRIEAGPKAESHYAVAFPSLAYTDAQYPAALVLRALLDGSKRLKWGNPSGSAGLLASAATPTTSVTAFEAGYSDAGLIGFYVQGSANDVKNVASKSVSVLKGVASNVPSDALARAKKVAVVDAESALSRGVAVQEIGKRVLASGQYLSTSQLADAIAKVSAADVQKVAKAAIAARPAAVAYGNLLKLPYLDEL</sequence>
<dbReference type="SUPFAM" id="SSF63411">
    <property type="entry name" value="LuxS/MPP-like metallohydrolase"/>
    <property type="match status" value="2"/>
</dbReference>
<evidence type="ECO:0000256" key="6">
    <source>
        <dbReference type="ARBA" id="ARBA00022982"/>
    </source>
</evidence>
<evidence type="ECO:0000256" key="7">
    <source>
        <dbReference type="ARBA" id="ARBA00023128"/>
    </source>
</evidence>
<feature type="domain" description="Peptidase M16 N-terminal" evidence="11">
    <location>
        <begin position="63"/>
        <end position="200"/>
    </location>
</feature>
<evidence type="ECO:0000313" key="13">
    <source>
        <dbReference type="EMBL" id="KNC98224.1"/>
    </source>
</evidence>
<evidence type="ECO:0000313" key="14">
    <source>
        <dbReference type="Proteomes" id="UP000053201"/>
    </source>
</evidence>
<dbReference type="GO" id="GO:0005743">
    <property type="term" value="C:mitochondrial inner membrane"/>
    <property type="evidence" value="ECO:0007669"/>
    <property type="project" value="UniProtKB-SubCell"/>
</dbReference>
<dbReference type="GO" id="GO:0046872">
    <property type="term" value="F:metal ion binding"/>
    <property type="evidence" value="ECO:0007669"/>
    <property type="project" value="InterPro"/>
</dbReference>
<keyword evidence="7" id="KW-0496">Mitochondrion</keyword>
<dbReference type="InterPro" id="IPR011249">
    <property type="entry name" value="Metalloenz_LuxS/M16"/>
</dbReference>
<protein>
    <recommendedName>
        <fullName evidence="10">Cytochrome b-c1 complex subunit 2, mitochondrial</fullName>
    </recommendedName>
</protein>
<dbReference type="Proteomes" id="UP000053201">
    <property type="component" value="Unassembled WGS sequence"/>
</dbReference>
<evidence type="ECO:0000256" key="1">
    <source>
        <dbReference type="ARBA" id="ARBA00004443"/>
    </source>
</evidence>
<dbReference type="STRING" id="645134.A0A0L0HBI3"/>
<keyword evidence="6" id="KW-0249">Electron transport</keyword>